<keyword evidence="2" id="KW-0812">Transmembrane</keyword>
<feature type="compositionally biased region" description="Low complexity" evidence="1">
    <location>
        <begin position="357"/>
        <end position="380"/>
    </location>
</feature>
<keyword evidence="5" id="KW-1185">Reference proteome</keyword>
<feature type="transmembrane region" description="Helical" evidence="2">
    <location>
        <begin position="325"/>
        <end position="348"/>
    </location>
</feature>
<evidence type="ECO:0000256" key="1">
    <source>
        <dbReference type="SAM" id="MobiDB-lite"/>
    </source>
</evidence>
<feature type="signal peptide" evidence="3">
    <location>
        <begin position="1"/>
        <end position="17"/>
    </location>
</feature>
<feature type="region of interest" description="Disordered" evidence="1">
    <location>
        <begin position="354"/>
        <end position="380"/>
    </location>
</feature>
<dbReference type="Proteomes" id="UP001381693">
    <property type="component" value="Unassembled WGS sequence"/>
</dbReference>
<gene>
    <name evidence="4" type="ORF">SK128_021698</name>
</gene>
<keyword evidence="2" id="KW-1133">Transmembrane helix</keyword>
<evidence type="ECO:0000313" key="5">
    <source>
        <dbReference type="Proteomes" id="UP001381693"/>
    </source>
</evidence>
<evidence type="ECO:0000256" key="2">
    <source>
        <dbReference type="SAM" id="Phobius"/>
    </source>
</evidence>
<keyword evidence="2" id="KW-0472">Membrane</keyword>
<feature type="chain" id="PRO_5042986520" evidence="3">
    <location>
        <begin position="18"/>
        <end position="380"/>
    </location>
</feature>
<keyword evidence="3" id="KW-0732">Signal</keyword>
<reference evidence="4 5" key="1">
    <citation type="submission" date="2023-11" db="EMBL/GenBank/DDBJ databases">
        <title>Halocaridina rubra genome assembly.</title>
        <authorList>
            <person name="Smith C."/>
        </authorList>
    </citation>
    <scope>NUCLEOTIDE SEQUENCE [LARGE SCALE GENOMIC DNA]</scope>
    <source>
        <strain evidence="4">EP-1</strain>
        <tissue evidence="4">Whole</tissue>
    </source>
</reference>
<comment type="caution">
    <text evidence="4">The sequence shown here is derived from an EMBL/GenBank/DDBJ whole genome shotgun (WGS) entry which is preliminary data.</text>
</comment>
<accession>A0AAN8XTZ8</accession>
<name>A0AAN8XTZ8_HALRR</name>
<proteinExistence type="predicted"/>
<dbReference type="CDD" id="cd12087">
    <property type="entry name" value="TM_EGFR-like"/>
    <property type="match status" value="1"/>
</dbReference>
<evidence type="ECO:0000313" key="4">
    <source>
        <dbReference type="EMBL" id="KAK7084215.1"/>
    </source>
</evidence>
<protein>
    <submittedName>
        <fullName evidence="4">Uncharacterized protein</fullName>
    </submittedName>
</protein>
<dbReference type="AlphaFoldDB" id="A0AAN8XTZ8"/>
<organism evidence="4 5">
    <name type="scientific">Halocaridina rubra</name>
    <name type="common">Hawaiian red shrimp</name>
    <dbReference type="NCBI Taxonomy" id="373956"/>
    <lineage>
        <taxon>Eukaryota</taxon>
        <taxon>Metazoa</taxon>
        <taxon>Ecdysozoa</taxon>
        <taxon>Arthropoda</taxon>
        <taxon>Crustacea</taxon>
        <taxon>Multicrustacea</taxon>
        <taxon>Malacostraca</taxon>
        <taxon>Eumalacostraca</taxon>
        <taxon>Eucarida</taxon>
        <taxon>Decapoda</taxon>
        <taxon>Pleocyemata</taxon>
        <taxon>Caridea</taxon>
        <taxon>Atyoidea</taxon>
        <taxon>Atyidae</taxon>
        <taxon>Halocaridina</taxon>
    </lineage>
</organism>
<evidence type="ECO:0000256" key="3">
    <source>
        <dbReference type="SAM" id="SignalP"/>
    </source>
</evidence>
<sequence length="380" mass="41764">MKTKIIFLLAIIATVTSIEVTTESRNVQSLVIERITKVNRPNDPTGRNHSLAIRISPNVAIHDVTEWNLVLRTVTKETVTYNLKMEGTEPSLHREFVFEGNLIESDTIIMQAKKATSTVAACLLTLRLKDTGSNIAWVGAEENDPSASMRVLASESLNEIIMADHRICSLVESPCYYIMPKPKPNPRERCVDIVSGTGEIVELCDETVTSFNEITPKPNLHLHEDGKLGVQLDHSGDGKMIEVVVFDHEDRTNVYSEKGYNCYIDISTKDDDGQKLSCTHHFTQPKSQSKMMVLVVRIDDNGAVYESSLQHFDSSAPVAKDNTGVIVGAVIGSLIGVALIVLIVLFFMRKKDKKAASKSSGSKGSGVQYTPAATTETTEP</sequence>
<dbReference type="EMBL" id="JAXCGZ010002203">
    <property type="protein sequence ID" value="KAK7084215.1"/>
    <property type="molecule type" value="Genomic_DNA"/>
</dbReference>